<protein>
    <recommendedName>
        <fullName evidence="3">DUF1203 domain-containing protein</fullName>
    </recommendedName>
</protein>
<accession>A0ABV2JRZ9</accession>
<name>A0ABV2JRZ9_9GAMM</name>
<dbReference type="Pfam" id="PF06718">
    <property type="entry name" value="DUF1203"/>
    <property type="match status" value="1"/>
</dbReference>
<dbReference type="Proteomes" id="UP001549184">
    <property type="component" value="Unassembled WGS sequence"/>
</dbReference>
<evidence type="ECO:0000313" key="1">
    <source>
        <dbReference type="EMBL" id="MET3651347.1"/>
    </source>
</evidence>
<reference evidence="1 2" key="1">
    <citation type="submission" date="2024-06" db="EMBL/GenBank/DDBJ databases">
        <title>Sorghum-associated microbial communities from plants grown in Nebraska, USA.</title>
        <authorList>
            <person name="Schachtman D."/>
        </authorList>
    </citation>
    <scope>NUCLEOTIDE SEQUENCE [LARGE SCALE GENOMIC DNA]</scope>
    <source>
        <strain evidence="1 2">1073</strain>
    </source>
</reference>
<gene>
    <name evidence="1" type="ORF">ABIC75_001049</name>
</gene>
<keyword evidence="2" id="KW-1185">Reference proteome</keyword>
<comment type="caution">
    <text evidence="1">The sequence shown here is derived from an EMBL/GenBank/DDBJ whole genome shotgun (WGS) entry which is preliminary data.</text>
</comment>
<sequence length="154" mass="17517">MSFRISGLPAEPFAELFSLSDEALAERRAVRMVADSDSGFPCRISLTDAKRGQTLILVNYEHQPADSPYRSTYAIFVREGEEQYDRANDVPEQLRRRLLSVRGFDDQGMLLDADVTPGTELESLIDRLFDNRKIAYLHVHNARYGCYAARVDRA</sequence>
<evidence type="ECO:0008006" key="3">
    <source>
        <dbReference type="Google" id="ProtNLM"/>
    </source>
</evidence>
<dbReference type="PIRSF" id="PIRSF034110">
    <property type="entry name" value="DUF1203"/>
    <property type="match status" value="1"/>
</dbReference>
<dbReference type="InterPro" id="IPR009593">
    <property type="entry name" value="DUF1203"/>
</dbReference>
<evidence type="ECO:0000313" key="2">
    <source>
        <dbReference type="Proteomes" id="UP001549184"/>
    </source>
</evidence>
<dbReference type="EMBL" id="JBEPMU010000001">
    <property type="protein sequence ID" value="MET3651347.1"/>
    <property type="molecule type" value="Genomic_DNA"/>
</dbReference>
<organism evidence="1 2">
    <name type="scientific">Dyella japonica</name>
    <dbReference type="NCBI Taxonomy" id="231455"/>
    <lineage>
        <taxon>Bacteria</taxon>
        <taxon>Pseudomonadati</taxon>
        <taxon>Pseudomonadota</taxon>
        <taxon>Gammaproteobacteria</taxon>
        <taxon>Lysobacterales</taxon>
        <taxon>Rhodanobacteraceae</taxon>
        <taxon>Dyella</taxon>
    </lineage>
</organism>
<dbReference type="RefSeq" id="WP_354012787.1">
    <property type="nucleotide sequence ID" value="NZ_JBEPMU010000001.1"/>
</dbReference>
<proteinExistence type="predicted"/>